<dbReference type="AlphaFoldDB" id="A0A0H1R714"/>
<reference evidence="1 2" key="1">
    <citation type="submission" date="2015-05" db="EMBL/GenBank/DDBJ databases">
        <title>Draft genome sequence of Microvirga vignae strain BR3299, a novel nitrogen fixing bacteria isolated from Brazil semi-aired region.</title>
        <authorList>
            <person name="Zilli J.E."/>
            <person name="Passos S.R."/>
            <person name="Leite J."/>
            <person name="Baldani J.I."/>
            <person name="Xavier G.R."/>
            <person name="Rumjaneck N.G."/>
            <person name="Simoes-Araujo J.L."/>
        </authorList>
    </citation>
    <scope>NUCLEOTIDE SEQUENCE [LARGE SCALE GENOMIC DNA]</scope>
    <source>
        <strain evidence="1 2">BR3299</strain>
    </source>
</reference>
<evidence type="ECO:0000313" key="2">
    <source>
        <dbReference type="Proteomes" id="UP000035489"/>
    </source>
</evidence>
<evidence type="ECO:0000313" key="1">
    <source>
        <dbReference type="EMBL" id="KLK90809.1"/>
    </source>
</evidence>
<dbReference type="SUPFAM" id="SSF58104">
    <property type="entry name" value="Methyl-accepting chemotaxis protein (MCP) signaling domain"/>
    <property type="match status" value="1"/>
</dbReference>
<protein>
    <recommendedName>
        <fullName evidence="3">Methyl-accepting transducer domain-containing protein</fullName>
    </recommendedName>
</protein>
<dbReference type="Proteomes" id="UP000035489">
    <property type="component" value="Unassembled WGS sequence"/>
</dbReference>
<dbReference type="RefSeq" id="WP_047191506.1">
    <property type="nucleotide sequence ID" value="NZ_LCYG01000066.1"/>
</dbReference>
<name>A0A0H1R714_9HYPH</name>
<proteinExistence type="predicted"/>
<evidence type="ECO:0008006" key="3">
    <source>
        <dbReference type="Google" id="ProtNLM"/>
    </source>
</evidence>
<dbReference type="STRING" id="1225564.AA309_23730"/>
<dbReference type="PATRIC" id="fig|1225564.3.peg.6166"/>
<dbReference type="EMBL" id="LCYG01000066">
    <property type="protein sequence ID" value="KLK90809.1"/>
    <property type="molecule type" value="Genomic_DNA"/>
</dbReference>
<accession>A0A0H1R714</accession>
<dbReference type="Gene3D" id="1.10.287.950">
    <property type="entry name" value="Methyl-accepting chemotaxis protein"/>
    <property type="match status" value="1"/>
</dbReference>
<sequence>MTVSSAAQQTSANVQTVAAATEELSISIREIARNVQEAARGTDAVTGSIGDVQQGAAQELARHSNELSREVATFLQGVKAA</sequence>
<keyword evidence="2" id="KW-1185">Reference proteome</keyword>
<gene>
    <name evidence="1" type="ORF">AA309_23730</name>
</gene>
<organism evidence="1 2">
    <name type="scientific">Microvirga vignae</name>
    <dbReference type="NCBI Taxonomy" id="1225564"/>
    <lineage>
        <taxon>Bacteria</taxon>
        <taxon>Pseudomonadati</taxon>
        <taxon>Pseudomonadota</taxon>
        <taxon>Alphaproteobacteria</taxon>
        <taxon>Hyphomicrobiales</taxon>
        <taxon>Methylobacteriaceae</taxon>
        <taxon>Microvirga</taxon>
    </lineage>
</organism>
<comment type="caution">
    <text evidence="1">The sequence shown here is derived from an EMBL/GenBank/DDBJ whole genome shotgun (WGS) entry which is preliminary data.</text>
</comment>